<dbReference type="InterPro" id="IPR041673">
    <property type="entry name" value="TetR_C_23"/>
</dbReference>
<accession>A0ABP7ZX05</accession>
<keyword evidence="1 2" id="KW-0238">DNA-binding</keyword>
<dbReference type="Proteomes" id="UP001501079">
    <property type="component" value="Unassembled WGS sequence"/>
</dbReference>
<dbReference type="PRINTS" id="PR00455">
    <property type="entry name" value="HTHTETR"/>
</dbReference>
<sequence length="216" mass="23913">MKSAQTRELIRGIALRSFREQGFEATTMRTIATQAGVSLGNAYYYFPTKNHLVQELYLEVQQAHRAAAAPLLATSDDLATRLGIVFRAGLEQLAPFRDYASGFLTAMVDPNSPLNPTSPESEPARSITVGLFRDALTGARQTLPKDLGARMPHALWLAYLLLCLYWSYDRSPEQRNTTRLLEQGLRLFTAALPLLRVPGVRAPVRKLLDLVAEVGA</sequence>
<protein>
    <submittedName>
        <fullName evidence="4">TetR family transcriptional regulator</fullName>
    </submittedName>
</protein>
<evidence type="ECO:0000259" key="3">
    <source>
        <dbReference type="PROSITE" id="PS50977"/>
    </source>
</evidence>
<evidence type="ECO:0000256" key="1">
    <source>
        <dbReference type="ARBA" id="ARBA00023125"/>
    </source>
</evidence>
<evidence type="ECO:0000256" key="2">
    <source>
        <dbReference type="PROSITE-ProRule" id="PRU00335"/>
    </source>
</evidence>
<proteinExistence type="predicted"/>
<dbReference type="PANTHER" id="PTHR30055:SF146">
    <property type="entry name" value="HTH-TYPE TRANSCRIPTIONAL DUAL REGULATOR CECR"/>
    <property type="match status" value="1"/>
</dbReference>
<dbReference type="PROSITE" id="PS01081">
    <property type="entry name" value="HTH_TETR_1"/>
    <property type="match status" value="1"/>
</dbReference>
<dbReference type="EMBL" id="BAABBW010000002">
    <property type="protein sequence ID" value="GAA4172492.1"/>
    <property type="molecule type" value="Genomic_DNA"/>
</dbReference>
<feature type="DNA-binding region" description="H-T-H motif" evidence="2">
    <location>
        <begin position="27"/>
        <end position="46"/>
    </location>
</feature>
<dbReference type="RefSeq" id="WP_344752583.1">
    <property type="nucleotide sequence ID" value="NZ_BAABBW010000002.1"/>
</dbReference>
<reference evidence="5" key="1">
    <citation type="journal article" date="2019" name="Int. J. Syst. Evol. Microbiol.">
        <title>The Global Catalogue of Microorganisms (GCM) 10K type strain sequencing project: providing services to taxonomists for standard genome sequencing and annotation.</title>
        <authorList>
            <consortium name="The Broad Institute Genomics Platform"/>
            <consortium name="The Broad Institute Genome Sequencing Center for Infectious Disease"/>
            <person name="Wu L."/>
            <person name="Ma J."/>
        </authorList>
    </citation>
    <scope>NUCLEOTIDE SEQUENCE [LARGE SCALE GENOMIC DNA]</scope>
    <source>
        <strain evidence="5">JCM 17591</strain>
    </source>
</reference>
<evidence type="ECO:0000313" key="4">
    <source>
        <dbReference type="EMBL" id="GAA4172492.1"/>
    </source>
</evidence>
<gene>
    <name evidence="4" type="ORF">GCM10022287_13430</name>
</gene>
<organism evidence="4 5">
    <name type="scientific">Gryllotalpicola koreensis</name>
    <dbReference type="NCBI Taxonomy" id="993086"/>
    <lineage>
        <taxon>Bacteria</taxon>
        <taxon>Bacillati</taxon>
        <taxon>Actinomycetota</taxon>
        <taxon>Actinomycetes</taxon>
        <taxon>Micrococcales</taxon>
        <taxon>Microbacteriaceae</taxon>
        <taxon>Gryllotalpicola</taxon>
    </lineage>
</organism>
<name>A0ABP7ZX05_9MICO</name>
<dbReference type="InterPro" id="IPR001647">
    <property type="entry name" value="HTH_TetR"/>
</dbReference>
<dbReference type="InterPro" id="IPR009057">
    <property type="entry name" value="Homeodomain-like_sf"/>
</dbReference>
<keyword evidence="5" id="KW-1185">Reference proteome</keyword>
<dbReference type="SUPFAM" id="SSF48498">
    <property type="entry name" value="Tetracyclin repressor-like, C-terminal domain"/>
    <property type="match status" value="1"/>
</dbReference>
<comment type="caution">
    <text evidence="4">The sequence shown here is derived from an EMBL/GenBank/DDBJ whole genome shotgun (WGS) entry which is preliminary data.</text>
</comment>
<dbReference type="SUPFAM" id="SSF46689">
    <property type="entry name" value="Homeodomain-like"/>
    <property type="match status" value="1"/>
</dbReference>
<dbReference type="Pfam" id="PF17931">
    <property type="entry name" value="TetR_C_23"/>
    <property type="match status" value="1"/>
</dbReference>
<evidence type="ECO:0000313" key="5">
    <source>
        <dbReference type="Proteomes" id="UP001501079"/>
    </source>
</evidence>
<dbReference type="InterPro" id="IPR050109">
    <property type="entry name" value="HTH-type_TetR-like_transc_reg"/>
</dbReference>
<dbReference type="PANTHER" id="PTHR30055">
    <property type="entry name" value="HTH-TYPE TRANSCRIPTIONAL REGULATOR RUTR"/>
    <property type="match status" value="1"/>
</dbReference>
<dbReference type="InterPro" id="IPR023772">
    <property type="entry name" value="DNA-bd_HTH_TetR-type_CS"/>
</dbReference>
<dbReference type="PROSITE" id="PS50977">
    <property type="entry name" value="HTH_TETR_2"/>
    <property type="match status" value="1"/>
</dbReference>
<dbReference type="InterPro" id="IPR036271">
    <property type="entry name" value="Tet_transcr_reg_TetR-rel_C_sf"/>
</dbReference>
<feature type="domain" description="HTH tetR-type" evidence="3">
    <location>
        <begin position="4"/>
        <end position="64"/>
    </location>
</feature>
<dbReference type="Pfam" id="PF00440">
    <property type="entry name" value="TetR_N"/>
    <property type="match status" value="1"/>
</dbReference>
<dbReference type="Gene3D" id="1.10.357.10">
    <property type="entry name" value="Tetracycline Repressor, domain 2"/>
    <property type="match status" value="1"/>
</dbReference>